<evidence type="ECO:0000259" key="2">
    <source>
        <dbReference type="Pfam" id="PF16747"/>
    </source>
</evidence>
<keyword evidence="1" id="KW-0732">Signal</keyword>
<reference evidence="3 4" key="1">
    <citation type="submission" date="2021-03" db="EMBL/GenBank/DDBJ databases">
        <title>Flavobacterium kribbensis sp. nov, an endophytic bacteria, isolated from soybean.</title>
        <authorList>
            <person name="Lee J."/>
            <person name="Seo J."/>
        </authorList>
    </citation>
    <scope>NUCLEOTIDE SEQUENCE [LARGE SCALE GENOMIC DNA]</scope>
    <source>
        <strain evidence="3 4">BB8</strain>
    </source>
</reference>
<accession>A0ABX7QFT7</accession>
<evidence type="ECO:0000256" key="1">
    <source>
        <dbReference type="SAM" id="SignalP"/>
    </source>
</evidence>
<dbReference type="EMBL" id="CP071448">
    <property type="protein sequence ID" value="QSW89945.1"/>
    <property type="molecule type" value="Genomic_DNA"/>
</dbReference>
<evidence type="ECO:0000313" key="4">
    <source>
        <dbReference type="Proteomes" id="UP000663440"/>
    </source>
</evidence>
<feature type="domain" description="Surface-adhesin protein E-like" evidence="2">
    <location>
        <begin position="48"/>
        <end position="131"/>
    </location>
</feature>
<organism evidence="3 4">
    <name type="scientific">Flavobacterium endoglycinae</name>
    <dbReference type="NCBI Taxonomy" id="2816357"/>
    <lineage>
        <taxon>Bacteria</taxon>
        <taxon>Pseudomonadati</taxon>
        <taxon>Bacteroidota</taxon>
        <taxon>Flavobacteriia</taxon>
        <taxon>Flavobacteriales</taxon>
        <taxon>Flavobacteriaceae</taxon>
        <taxon>Flavobacterium</taxon>
    </lineage>
</organism>
<keyword evidence="4" id="KW-1185">Reference proteome</keyword>
<dbReference type="Pfam" id="PF16747">
    <property type="entry name" value="Adhesin_E"/>
    <property type="match status" value="1"/>
</dbReference>
<dbReference type="RefSeq" id="WP_207297119.1">
    <property type="nucleotide sequence ID" value="NZ_CP071448.1"/>
</dbReference>
<proteinExistence type="predicted"/>
<name>A0ABX7QFT7_9FLAO</name>
<evidence type="ECO:0000313" key="3">
    <source>
        <dbReference type="EMBL" id="QSW89945.1"/>
    </source>
</evidence>
<protein>
    <recommendedName>
        <fullName evidence="2">Surface-adhesin protein E-like domain-containing protein</fullName>
    </recommendedName>
</protein>
<feature type="signal peptide" evidence="1">
    <location>
        <begin position="1"/>
        <end position="19"/>
    </location>
</feature>
<sequence length="135" mass="15513">MKKILFTAFLLIVFSKSFSQTDEFQYVTSGQDGTEVYLFFERDNDGYKEFWLKLVSPTKTVKNKKGKLIKTGGDSTLQFYKLDCSEKTYSTSDGVIYNRNGEAIKKIYINSYDDKIIPGTILSAVYKFVCEIEIN</sequence>
<gene>
    <name evidence="3" type="ORF">J0383_03790</name>
</gene>
<dbReference type="Proteomes" id="UP000663440">
    <property type="component" value="Chromosome"/>
</dbReference>
<dbReference type="InterPro" id="IPR031939">
    <property type="entry name" value="Adhesin_E-like"/>
</dbReference>
<feature type="chain" id="PRO_5046130465" description="Surface-adhesin protein E-like domain-containing protein" evidence="1">
    <location>
        <begin position="20"/>
        <end position="135"/>
    </location>
</feature>